<evidence type="ECO:0000313" key="7">
    <source>
        <dbReference type="Proteomes" id="UP001187415"/>
    </source>
</evidence>
<evidence type="ECO:0000313" key="6">
    <source>
        <dbReference type="EMBL" id="KAK2861512.1"/>
    </source>
</evidence>
<name>A0AA88T3J6_CHASR</name>
<keyword evidence="7" id="KW-1185">Reference proteome</keyword>
<dbReference type="Gene3D" id="2.60.40.10">
    <property type="entry name" value="Immunoglobulins"/>
    <property type="match status" value="2"/>
</dbReference>
<organism evidence="6 7">
    <name type="scientific">Channa striata</name>
    <name type="common">Snakehead murrel</name>
    <name type="synonym">Ophicephalus striatus</name>
    <dbReference type="NCBI Taxonomy" id="64152"/>
    <lineage>
        <taxon>Eukaryota</taxon>
        <taxon>Metazoa</taxon>
        <taxon>Chordata</taxon>
        <taxon>Craniata</taxon>
        <taxon>Vertebrata</taxon>
        <taxon>Euteleostomi</taxon>
        <taxon>Actinopterygii</taxon>
        <taxon>Neopterygii</taxon>
        <taxon>Teleostei</taxon>
        <taxon>Neoteleostei</taxon>
        <taxon>Acanthomorphata</taxon>
        <taxon>Anabantaria</taxon>
        <taxon>Anabantiformes</taxon>
        <taxon>Channoidei</taxon>
        <taxon>Channidae</taxon>
        <taxon>Channa</taxon>
    </lineage>
</organism>
<reference evidence="6" key="1">
    <citation type="submission" date="2023-07" db="EMBL/GenBank/DDBJ databases">
        <title>Chromosome-level Genome Assembly of Striped Snakehead (Channa striata).</title>
        <authorList>
            <person name="Liu H."/>
        </authorList>
    </citation>
    <scope>NUCLEOTIDE SEQUENCE</scope>
    <source>
        <strain evidence="6">Gz</strain>
        <tissue evidence="6">Muscle</tissue>
    </source>
</reference>
<evidence type="ECO:0000256" key="4">
    <source>
        <dbReference type="SAM" id="MobiDB-lite"/>
    </source>
</evidence>
<dbReference type="Proteomes" id="UP001187415">
    <property type="component" value="Unassembled WGS sequence"/>
</dbReference>
<keyword evidence="2" id="KW-0472">Membrane</keyword>
<dbReference type="SUPFAM" id="SSF48726">
    <property type="entry name" value="Immunoglobulin"/>
    <property type="match status" value="2"/>
</dbReference>
<comment type="subcellular location">
    <subcellularLocation>
        <location evidence="1">Membrane</location>
    </subcellularLocation>
</comment>
<dbReference type="InterPro" id="IPR053896">
    <property type="entry name" value="BTN3A2-like_Ig-C"/>
</dbReference>
<evidence type="ECO:0000256" key="3">
    <source>
        <dbReference type="ARBA" id="ARBA00023319"/>
    </source>
</evidence>
<dbReference type="InterPro" id="IPR050504">
    <property type="entry name" value="IgSF_BTN/MOG"/>
</dbReference>
<dbReference type="InterPro" id="IPR013783">
    <property type="entry name" value="Ig-like_fold"/>
</dbReference>
<dbReference type="InterPro" id="IPR007110">
    <property type="entry name" value="Ig-like_dom"/>
</dbReference>
<evidence type="ECO:0000256" key="2">
    <source>
        <dbReference type="ARBA" id="ARBA00023136"/>
    </source>
</evidence>
<evidence type="ECO:0000259" key="5">
    <source>
        <dbReference type="PROSITE" id="PS50835"/>
    </source>
</evidence>
<protein>
    <recommendedName>
        <fullName evidence="5">Ig-like domain-containing protein</fullName>
    </recommendedName>
</protein>
<gene>
    <name evidence="6" type="ORF">Q5P01_001045</name>
</gene>
<dbReference type="Pfam" id="PF22705">
    <property type="entry name" value="C2-set_3"/>
    <property type="match status" value="1"/>
</dbReference>
<keyword evidence="3" id="KW-0393">Immunoglobulin domain</keyword>
<sequence>MTRSVSTFSGENGPDFIKVVVKEGDDAILPCSLSTKENIVQKLFDWKKDGQKEVFMYDAGVDYNTGRAGQDEQFRGRVSHFPEQLEFGNASIVVRNTKDRKEEQIPGAAPEPSFIILNQSNDRALLQCLVRGAYPKPKLQWQDHSGNIVPAKEPQVRESGGRYDITLQTTVSKTDYYRCVAIQEEIGHKVYLETHIYIHEGRSTGSSSTKLIPCVILLCTDLNLLLLLIVDFYTSCCCHVQLRTQITAIVQTRSFLPSTGDKSPQTGRRWKNLLGTKWIEHLCSGSSRDNQAGSETHIWWLDPPDQISSEHVVSPAEPVTPVRPARPGEHQHR</sequence>
<dbReference type="PROSITE" id="PS50835">
    <property type="entry name" value="IG_LIKE"/>
    <property type="match status" value="1"/>
</dbReference>
<accession>A0AA88T3J6</accession>
<feature type="domain" description="Ig-like" evidence="5">
    <location>
        <begin position="106"/>
        <end position="181"/>
    </location>
</feature>
<dbReference type="InterPro" id="IPR036179">
    <property type="entry name" value="Ig-like_dom_sf"/>
</dbReference>
<dbReference type="GO" id="GO:0016020">
    <property type="term" value="C:membrane"/>
    <property type="evidence" value="ECO:0007669"/>
    <property type="project" value="UniProtKB-SubCell"/>
</dbReference>
<dbReference type="PANTHER" id="PTHR24100">
    <property type="entry name" value="BUTYROPHILIN"/>
    <property type="match status" value="1"/>
</dbReference>
<dbReference type="AlphaFoldDB" id="A0AA88T3J6"/>
<feature type="region of interest" description="Disordered" evidence="4">
    <location>
        <begin position="309"/>
        <end position="333"/>
    </location>
</feature>
<dbReference type="CDD" id="cd00096">
    <property type="entry name" value="Ig"/>
    <property type="match status" value="1"/>
</dbReference>
<proteinExistence type="predicted"/>
<dbReference type="EMBL" id="JAUPFM010000001">
    <property type="protein sequence ID" value="KAK2861512.1"/>
    <property type="molecule type" value="Genomic_DNA"/>
</dbReference>
<comment type="caution">
    <text evidence="6">The sequence shown here is derived from an EMBL/GenBank/DDBJ whole genome shotgun (WGS) entry which is preliminary data.</text>
</comment>
<evidence type="ECO:0000256" key="1">
    <source>
        <dbReference type="ARBA" id="ARBA00004370"/>
    </source>
</evidence>